<organism evidence="1 2">
    <name type="scientific">Labilithrix luteola</name>
    <dbReference type="NCBI Taxonomy" id="1391654"/>
    <lineage>
        <taxon>Bacteria</taxon>
        <taxon>Pseudomonadati</taxon>
        <taxon>Myxococcota</taxon>
        <taxon>Polyangia</taxon>
        <taxon>Polyangiales</taxon>
        <taxon>Labilitrichaceae</taxon>
        <taxon>Labilithrix</taxon>
    </lineage>
</organism>
<protein>
    <submittedName>
        <fullName evidence="1">Uncharacterized protein</fullName>
    </submittedName>
</protein>
<accession>A0A0K1PQ56</accession>
<keyword evidence="2" id="KW-1185">Reference proteome</keyword>
<evidence type="ECO:0000313" key="2">
    <source>
        <dbReference type="Proteomes" id="UP000064967"/>
    </source>
</evidence>
<reference evidence="1 2" key="1">
    <citation type="submission" date="2015-08" db="EMBL/GenBank/DDBJ databases">
        <authorList>
            <person name="Babu N.S."/>
            <person name="Beckwith C.J."/>
            <person name="Beseler K.G."/>
            <person name="Brison A."/>
            <person name="Carone J.V."/>
            <person name="Caskin T.P."/>
            <person name="Diamond M."/>
            <person name="Durham M.E."/>
            <person name="Foxe J.M."/>
            <person name="Go M."/>
            <person name="Henderson B.A."/>
            <person name="Jones I.B."/>
            <person name="McGettigan J.A."/>
            <person name="Micheletti S.J."/>
            <person name="Nasrallah M.E."/>
            <person name="Ortiz D."/>
            <person name="Piller C.R."/>
            <person name="Privatt S.R."/>
            <person name="Schneider S.L."/>
            <person name="Sharp S."/>
            <person name="Smith T.C."/>
            <person name="Stanton J.D."/>
            <person name="Ullery H.E."/>
            <person name="Wilson R.J."/>
            <person name="Serrano M.G."/>
            <person name="Buck G."/>
            <person name="Lee V."/>
            <person name="Wang Y."/>
            <person name="Carvalho R."/>
            <person name="Voegtly L."/>
            <person name="Shi R."/>
            <person name="Duckworth R."/>
            <person name="Johnson A."/>
            <person name="Loviza R."/>
            <person name="Walstead R."/>
            <person name="Shah Z."/>
            <person name="Kiflezghi M."/>
            <person name="Wade K."/>
            <person name="Ball S.L."/>
            <person name="Bradley K.W."/>
            <person name="Asai D.J."/>
            <person name="Bowman C.A."/>
            <person name="Russell D.A."/>
            <person name="Pope W.H."/>
            <person name="Jacobs-Sera D."/>
            <person name="Hendrix R.W."/>
            <person name="Hatfull G.F."/>
        </authorList>
    </citation>
    <scope>NUCLEOTIDE SEQUENCE [LARGE SCALE GENOMIC DNA]</scope>
    <source>
        <strain evidence="1 2">DSM 27648</strain>
    </source>
</reference>
<gene>
    <name evidence="1" type="ORF">AKJ09_02327</name>
</gene>
<dbReference type="AlphaFoldDB" id="A0A0K1PQ56"/>
<evidence type="ECO:0000313" key="1">
    <source>
        <dbReference type="EMBL" id="AKU95663.1"/>
    </source>
</evidence>
<sequence length="53" mass="6018">MRLEKVSMTKNAITDEAAYRYKRATDGGALIESRCIRKLATKVGRRYASPLTR</sequence>
<name>A0A0K1PQ56_9BACT</name>
<dbReference type="KEGG" id="llu:AKJ09_02327"/>
<dbReference type="Proteomes" id="UP000064967">
    <property type="component" value="Chromosome"/>
</dbReference>
<dbReference type="EMBL" id="CP012333">
    <property type="protein sequence ID" value="AKU95663.1"/>
    <property type="molecule type" value="Genomic_DNA"/>
</dbReference>
<proteinExistence type="predicted"/>